<keyword evidence="2" id="KW-1185">Reference proteome</keyword>
<evidence type="ECO:0000313" key="1">
    <source>
        <dbReference type="EMBL" id="MFC4348124.1"/>
    </source>
</evidence>
<name>A0ABV8UBU7_9PROT</name>
<sequence>MIREVRQYLDGLTGGEGAVNVLHAVHRAELLSDADYVWPWLRWPQVIADGAGTAGVVDALCEAADTTGLSPLEADIVRQGLALRQASPDLKATEALFATPKVVLSRIDGMNPVVLLELALLAYLEKRWRILEVAAVKLLTVKPWRKDAALSERVEDLLFELLVFAIYRPAMPSFVKDPTALVTRLENLASASHVADVLARDSIAATTFCANRLALEGKFDEALVLYARANARDGFRTPVFQQAQVLLPVGELEAKAALEIDGWIDDHVTSDIVFRHAPEGEHAVMVACEQRYFDWYGELYAAVMAETNPGALIHFHFINVADTRAQMEARLAAWESAYNIRLNYTLETNRIAREHPAQIEGICVCTRYLHLPTYLERYEGVTITDIDGWLDAPVAQVADFGYKDLLISSWIWRKNSGYWRLPWGNLAGGFISFAGTEKGQRYACLVSRYIQEIYHRNALVGRPLFYADQAGLFLCLLHAIKDFELDFGFLLGGFEQSTEQRYGSRHEGKQLAMKAKIEELRQNKATSEGQNKATSEG</sequence>
<protein>
    <submittedName>
        <fullName evidence="1">Uncharacterized protein</fullName>
    </submittedName>
</protein>
<dbReference type="RefSeq" id="WP_068149952.1">
    <property type="nucleotide sequence ID" value="NZ_JBHSCR010000006.1"/>
</dbReference>
<dbReference type="Proteomes" id="UP001595776">
    <property type="component" value="Unassembled WGS sequence"/>
</dbReference>
<comment type="caution">
    <text evidence="1">The sequence shown here is derived from an EMBL/GenBank/DDBJ whole genome shotgun (WGS) entry which is preliminary data.</text>
</comment>
<accession>A0ABV8UBU7</accession>
<dbReference type="EMBL" id="JBHSCR010000006">
    <property type="protein sequence ID" value="MFC4348124.1"/>
    <property type="molecule type" value="Genomic_DNA"/>
</dbReference>
<evidence type="ECO:0000313" key="2">
    <source>
        <dbReference type="Proteomes" id="UP001595776"/>
    </source>
</evidence>
<gene>
    <name evidence="1" type="ORF">ACFO5Q_09735</name>
</gene>
<reference evidence="2" key="1">
    <citation type="journal article" date="2019" name="Int. J. Syst. Evol. Microbiol.">
        <title>The Global Catalogue of Microorganisms (GCM) 10K type strain sequencing project: providing services to taxonomists for standard genome sequencing and annotation.</title>
        <authorList>
            <consortium name="The Broad Institute Genomics Platform"/>
            <consortium name="The Broad Institute Genome Sequencing Center for Infectious Disease"/>
            <person name="Wu L."/>
            <person name="Ma J."/>
        </authorList>
    </citation>
    <scope>NUCLEOTIDE SEQUENCE [LARGE SCALE GENOMIC DNA]</scope>
    <source>
        <strain evidence="2">CGMCC 1.15304</strain>
    </source>
</reference>
<proteinExistence type="predicted"/>
<organism evidence="1 2">
    <name type="scientific">Kordiimonas lipolytica</name>
    <dbReference type="NCBI Taxonomy" id="1662421"/>
    <lineage>
        <taxon>Bacteria</taxon>
        <taxon>Pseudomonadati</taxon>
        <taxon>Pseudomonadota</taxon>
        <taxon>Alphaproteobacteria</taxon>
        <taxon>Kordiimonadales</taxon>
        <taxon>Kordiimonadaceae</taxon>
        <taxon>Kordiimonas</taxon>
    </lineage>
</organism>